<reference evidence="2 3" key="1">
    <citation type="submission" date="2015-02" db="EMBL/GenBank/DDBJ databases">
        <authorList>
            <person name="Chooi Y.-H."/>
        </authorList>
    </citation>
    <scope>NUCLEOTIDE SEQUENCE [LARGE SCALE GENOMIC DNA]</scope>
    <source>
        <strain evidence="2">E3</strain>
    </source>
</reference>
<protein>
    <submittedName>
        <fullName evidence="2">Uncharacterized protein</fullName>
    </submittedName>
</protein>
<evidence type="ECO:0000313" key="3">
    <source>
        <dbReference type="Proteomes" id="UP000039324"/>
    </source>
</evidence>
<keyword evidence="3" id="KW-1185">Reference proteome</keyword>
<organism evidence="2 3">
    <name type="scientific">Plasmodiophora brassicae</name>
    <name type="common">Clubroot disease agent</name>
    <dbReference type="NCBI Taxonomy" id="37360"/>
    <lineage>
        <taxon>Eukaryota</taxon>
        <taxon>Sar</taxon>
        <taxon>Rhizaria</taxon>
        <taxon>Endomyxa</taxon>
        <taxon>Phytomyxea</taxon>
        <taxon>Plasmodiophorida</taxon>
        <taxon>Plasmodiophoridae</taxon>
        <taxon>Plasmodiophora</taxon>
    </lineage>
</organism>
<proteinExistence type="predicted"/>
<dbReference type="Proteomes" id="UP000039324">
    <property type="component" value="Unassembled WGS sequence"/>
</dbReference>
<accession>A0A0G4J799</accession>
<dbReference type="AlphaFoldDB" id="A0A0G4J799"/>
<sequence>MPEISKTEAIWEGAPAKSSAGLVQCNLECGNANGFLLGNSSVRDRRLTGGVCRQGLNDDLRLRFGDDDDVRQRPRRGLRCALDVGRKHDRDVNAEHALLQVDVGDGAVDELVDGVTGLHHVPVLELHDLCSGGTKLAGNDDLDALGAILHDVPQDTVAGTTNGQATQQLVAQRFRLGDGAQGAVLNACGEQLDVARREVVALLDQRRQLANAAALLTEHALRAGRTDDDLGTHGRDTDVDAGVAVLGELLHEEVVQLGVEHAVGHEFTLLADVSARHSGSDPTVSQRSHEHTQVTATGNEQNGERGWSASRTPPRMPRTGAILGRPPYIKCTRRKWCNP</sequence>
<feature type="region of interest" description="Disordered" evidence="1">
    <location>
        <begin position="276"/>
        <end position="324"/>
    </location>
</feature>
<dbReference type="OrthoDB" id="8044437at2759"/>
<gene>
    <name evidence="2" type="ORF">PBRA_003162</name>
</gene>
<name>A0A0G4J799_PLABS</name>
<evidence type="ECO:0000313" key="2">
    <source>
        <dbReference type="EMBL" id="CEP03402.1"/>
    </source>
</evidence>
<dbReference type="EMBL" id="CDSF01000144">
    <property type="protein sequence ID" value="CEP03402.1"/>
    <property type="molecule type" value="Genomic_DNA"/>
</dbReference>
<evidence type="ECO:0000256" key="1">
    <source>
        <dbReference type="SAM" id="MobiDB-lite"/>
    </source>
</evidence>